<accession>A0A167M5M4</accession>
<reference evidence="2" key="1">
    <citation type="submission" date="2015-06" db="EMBL/GenBank/DDBJ databases">
        <title>Expansion of signal transduction pathways in fungi by whole-genome duplication.</title>
        <authorList>
            <consortium name="DOE Joint Genome Institute"/>
            <person name="Corrochano L.M."/>
            <person name="Kuo A."/>
            <person name="Marcet-Houben M."/>
            <person name="Polaino S."/>
            <person name="Salamov A."/>
            <person name="Villalobos J.M."/>
            <person name="Alvarez M.I."/>
            <person name="Avalos J."/>
            <person name="Benito E.P."/>
            <person name="Benoit I."/>
            <person name="Burger G."/>
            <person name="Camino L.P."/>
            <person name="Canovas D."/>
            <person name="Cerda-Olmedo E."/>
            <person name="Cheng J.-F."/>
            <person name="Dominguez A."/>
            <person name="Elias M."/>
            <person name="Eslava A.P."/>
            <person name="Glaser F."/>
            <person name="Grimwood J."/>
            <person name="Gutierrez G."/>
            <person name="Heitman J."/>
            <person name="Henrissat B."/>
            <person name="Iturriaga E.A."/>
            <person name="Lang B.F."/>
            <person name="Lavin J.L."/>
            <person name="Lee S."/>
            <person name="Li W."/>
            <person name="Lindquist E."/>
            <person name="Lopez-Garcia S."/>
            <person name="Luque E.M."/>
            <person name="Marcos A.T."/>
            <person name="Martin J."/>
            <person name="McCluskey K."/>
            <person name="Medina H.R."/>
            <person name="Miralles-Duran A."/>
            <person name="Miyazaki A."/>
            <person name="Munoz-Torres E."/>
            <person name="Oguiza J.A."/>
            <person name="Ohm R."/>
            <person name="Olmedo M."/>
            <person name="Orejas M."/>
            <person name="Ortiz-Castellanos L."/>
            <person name="Pisabarro A.G."/>
            <person name="Rodriguez-Romero J."/>
            <person name="Ruiz-Herrera J."/>
            <person name="Ruiz-Vazquez R."/>
            <person name="Sanz C."/>
            <person name="Schackwitz W."/>
            <person name="Schmutz J."/>
            <person name="Shahriari M."/>
            <person name="Shelest E."/>
            <person name="Silva-Franco F."/>
            <person name="Soanes D."/>
            <person name="Syed K."/>
            <person name="Tagua V.G."/>
            <person name="Talbot N.J."/>
            <person name="Thon M."/>
            <person name="De vries R.P."/>
            <person name="Wiebenga A."/>
            <person name="Yadav J.S."/>
            <person name="Braun E.L."/>
            <person name="Baker S."/>
            <person name="Garre V."/>
            <person name="Horwitz B."/>
            <person name="Torres-Martinez S."/>
            <person name="Idnurm A."/>
            <person name="Herrera-Estrella A."/>
            <person name="Gabaldon T."/>
            <person name="Grigoriev I.V."/>
        </authorList>
    </citation>
    <scope>NUCLEOTIDE SEQUENCE [LARGE SCALE GENOMIC DNA]</scope>
    <source>
        <strain evidence="2">NRRL 1555(-)</strain>
    </source>
</reference>
<dbReference type="Proteomes" id="UP000077315">
    <property type="component" value="Unassembled WGS sequence"/>
</dbReference>
<dbReference type="RefSeq" id="XP_018289917.1">
    <property type="nucleotide sequence ID" value="XM_018436165.1"/>
</dbReference>
<sequence length="512" mass="60474">MNIDHQRQKYEQWKHQSDIAQVQKTIKDKQQRINVLRQHKKSALETTKRQNAYQIILDTKIQKTLAPSDITLQDPLENIGRFKNLLRLLVNILIENQSSKGSQQIKEILKTIQKDMDQLRLQPSIDYMKCLNRLVDQWNNELPKFDRLESTSNIPGEAQEEWEKNLQKFRSSHVEADLRLQLLYNQYPLWEEKEENLTKRLEERVRDLYHAPEIRTAVIESIYAKAESHQALAEQKSMEDSVKSFHRQALEFEKNYGDLAELKRKTEQIVDSITFQKERVRQLMATNLVYRDHILQQHKHMEEYLHKVRIPTIHTIQKMEKMLRGKVEKEAALLCKMSLFASHDEEKTLNSLKNTVNPLYTMSSFQLLATLANMSLQSKILESNPIQSTVNETTELSSQLRTRAQKWRQSLIDNKILLPETIVNETQEPIDTMLYAAETFRVHIQEQEDAFVLHEKNSLNYKKNMLDSTANTLNSIRHVIDERQWLLDGQWEDCKLKCKTFKEWTSDIENIP</sequence>
<keyword evidence="2" id="KW-1185">Reference proteome</keyword>
<proteinExistence type="predicted"/>
<protein>
    <submittedName>
        <fullName evidence="1">Uncharacterized protein</fullName>
    </submittedName>
</protein>
<dbReference type="InParanoid" id="A0A167M5M4"/>
<organism evidence="1 2">
    <name type="scientific">Phycomyces blakesleeanus (strain ATCC 8743b / DSM 1359 / FGSC 10004 / NBRC 33097 / NRRL 1555)</name>
    <dbReference type="NCBI Taxonomy" id="763407"/>
    <lineage>
        <taxon>Eukaryota</taxon>
        <taxon>Fungi</taxon>
        <taxon>Fungi incertae sedis</taxon>
        <taxon>Mucoromycota</taxon>
        <taxon>Mucoromycotina</taxon>
        <taxon>Mucoromycetes</taxon>
        <taxon>Mucorales</taxon>
        <taxon>Phycomycetaceae</taxon>
        <taxon>Phycomyces</taxon>
    </lineage>
</organism>
<name>A0A167M5M4_PHYB8</name>
<dbReference type="GeneID" id="28997071"/>
<dbReference type="VEuPathDB" id="FungiDB:PHYBLDRAFT_169795"/>
<gene>
    <name evidence="1" type="ORF">PHYBLDRAFT_169795</name>
</gene>
<evidence type="ECO:0000313" key="2">
    <source>
        <dbReference type="Proteomes" id="UP000077315"/>
    </source>
</evidence>
<evidence type="ECO:0000313" key="1">
    <source>
        <dbReference type="EMBL" id="OAD71877.1"/>
    </source>
</evidence>
<dbReference type="OrthoDB" id="10432725at2759"/>
<dbReference type="EMBL" id="KV440984">
    <property type="protein sequence ID" value="OAD71877.1"/>
    <property type="molecule type" value="Genomic_DNA"/>
</dbReference>
<dbReference type="AlphaFoldDB" id="A0A167M5M4"/>